<keyword evidence="4 8" id="KW-1133">Transmembrane helix</keyword>
<evidence type="ECO:0000256" key="2">
    <source>
        <dbReference type="ARBA" id="ARBA00022475"/>
    </source>
</evidence>
<keyword evidence="2" id="KW-1003">Cell membrane</keyword>
<dbReference type="InterPro" id="IPR050445">
    <property type="entry name" value="Bact_polysacc_biosynth/exp"/>
</dbReference>
<proteinExistence type="predicted"/>
<feature type="transmembrane region" description="Helical" evidence="8">
    <location>
        <begin position="250"/>
        <end position="274"/>
    </location>
</feature>
<dbReference type="PANTHER" id="PTHR32309">
    <property type="entry name" value="TYROSINE-PROTEIN KINASE"/>
    <property type="match status" value="1"/>
</dbReference>
<name>A0A6I6D2C1_9GAMM</name>
<feature type="region of interest" description="Disordered" evidence="7">
    <location>
        <begin position="1"/>
        <end position="22"/>
    </location>
</feature>
<feature type="coiled-coil region" evidence="6">
    <location>
        <begin position="173"/>
        <end position="200"/>
    </location>
</feature>
<dbReference type="Proteomes" id="UP000427716">
    <property type="component" value="Chromosome"/>
</dbReference>
<dbReference type="InterPro" id="IPR003856">
    <property type="entry name" value="LPS_length_determ_N"/>
</dbReference>
<evidence type="ECO:0000256" key="6">
    <source>
        <dbReference type="SAM" id="Coils"/>
    </source>
</evidence>
<evidence type="ECO:0000256" key="4">
    <source>
        <dbReference type="ARBA" id="ARBA00022989"/>
    </source>
</evidence>
<dbReference type="EMBL" id="CP046415">
    <property type="protein sequence ID" value="QGT78297.1"/>
    <property type="molecule type" value="Genomic_DNA"/>
</dbReference>
<evidence type="ECO:0000313" key="10">
    <source>
        <dbReference type="EMBL" id="QGT78297.1"/>
    </source>
</evidence>
<evidence type="ECO:0000313" key="11">
    <source>
        <dbReference type="Proteomes" id="UP000427716"/>
    </source>
</evidence>
<keyword evidence="3 8" id="KW-0812">Transmembrane</keyword>
<reference evidence="10 11" key="1">
    <citation type="submission" date="2019-11" db="EMBL/GenBank/DDBJ databases">
        <authorList>
            <person name="Zhang J."/>
            <person name="Sun C."/>
        </authorList>
    </citation>
    <scope>NUCLEOTIDE SEQUENCE [LARGE SCALE GENOMIC DNA]</scope>
    <source>
        <strain evidence="11">sp2</strain>
    </source>
</reference>
<dbReference type="Pfam" id="PF02706">
    <property type="entry name" value="Wzz"/>
    <property type="match status" value="1"/>
</dbReference>
<dbReference type="AlphaFoldDB" id="A0A6I6D2C1"/>
<comment type="subcellular location">
    <subcellularLocation>
        <location evidence="1">Cell membrane</location>
        <topology evidence="1">Multi-pass membrane protein</topology>
    </subcellularLocation>
</comment>
<evidence type="ECO:0000256" key="7">
    <source>
        <dbReference type="SAM" id="MobiDB-lite"/>
    </source>
</evidence>
<dbReference type="GO" id="GO:0005886">
    <property type="term" value="C:plasma membrane"/>
    <property type="evidence" value="ECO:0007669"/>
    <property type="project" value="UniProtKB-SubCell"/>
</dbReference>
<dbReference type="GO" id="GO:0004713">
    <property type="term" value="F:protein tyrosine kinase activity"/>
    <property type="evidence" value="ECO:0007669"/>
    <property type="project" value="TreeGrafter"/>
</dbReference>
<accession>A0A6I6D2C1</accession>
<evidence type="ECO:0000256" key="8">
    <source>
        <dbReference type="SAM" id="Phobius"/>
    </source>
</evidence>
<organism evidence="10 11">
    <name type="scientific">Guyparkeria halophila</name>
    <dbReference type="NCBI Taxonomy" id="47960"/>
    <lineage>
        <taxon>Bacteria</taxon>
        <taxon>Pseudomonadati</taxon>
        <taxon>Pseudomonadota</taxon>
        <taxon>Gammaproteobacteria</taxon>
        <taxon>Chromatiales</taxon>
        <taxon>Thioalkalibacteraceae</taxon>
        <taxon>Guyparkeria</taxon>
    </lineage>
</organism>
<keyword evidence="6" id="KW-0175">Coiled coil</keyword>
<gene>
    <name evidence="10" type="ORF">GM160_04935</name>
</gene>
<feature type="transmembrane region" description="Helical" evidence="8">
    <location>
        <begin position="41"/>
        <end position="60"/>
    </location>
</feature>
<protein>
    <recommendedName>
        <fullName evidence="9">Polysaccharide chain length determinant N-terminal domain-containing protein</fullName>
    </recommendedName>
</protein>
<keyword evidence="5 8" id="KW-0472">Membrane</keyword>
<dbReference type="PANTHER" id="PTHR32309:SF13">
    <property type="entry name" value="FERRIC ENTEROBACTIN TRANSPORT PROTEIN FEPE"/>
    <property type="match status" value="1"/>
</dbReference>
<sequence length="288" mass="31904">MKKDESMNEIRPSQPRTTNPPRFDDEIDLVDLALALWRRKWTVVVVALIFMVLAALYAFARGDGIKASSYASIYSLPKSVDENGNDHYIIGPSSVMELTERVFVPKSLKEDRQAKSSESWRELEIGLDHPKSTSLIVLETQATENEAKRVETLHESIIERIAGLVESEVDDLREKLDRRIEMLETRLANAESLAESLAQTDGDLADISLEISKVKADLLSAELEKSSLASGRLVELGQQRDLDEGVSGKLIVALGAILGLFAGLFAALMVNFIAAARERLHDELDAED</sequence>
<evidence type="ECO:0000259" key="9">
    <source>
        <dbReference type="Pfam" id="PF02706"/>
    </source>
</evidence>
<dbReference type="KEGG" id="ghl:GM160_04935"/>
<feature type="domain" description="Polysaccharide chain length determinant N-terminal" evidence="9">
    <location>
        <begin position="25"/>
        <end position="60"/>
    </location>
</feature>
<evidence type="ECO:0000256" key="3">
    <source>
        <dbReference type="ARBA" id="ARBA00022692"/>
    </source>
</evidence>
<evidence type="ECO:0000256" key="1">
    <source>
        <dbReference type="ARBA" id="ARBA00004651"/>
    </source>
</evidence>
<keyword evidence="11" id="KW-1185">Reference proteome</keyword>
<evidence type="ECO:0000256" key="5">
    <source>
        <dbReference type="ARBA" id="ARBA00023136"/>
    </source>
</evidence>